<dbReference type="Gene3D" id="2.60.120.260">
    <property type="entry name" value="Galactose-binding domain-like"/>
    <property type="match status" value="1"/>
</dbReference>
<name>A0A409YMP5_9AGAR</name>
<feature type="non-terminal residue" evidence="2">
    <location>
        <position position="291"/>
    </location>
</feature>
<dbReference type="InParanoid" id="A0A409YMP5"/>
<evidence type="ECO:0000313" key="3">
    <source>
        <dbReference type="Proteomes" id="UP000284842"/>
    </source>
</evidence>
<comment type="caution">
    <text evidence="2">The sequence shown here is derived from an EMBL/GenBank/DDBJ whole genome shotgun (WGS) entry which is preliminary data.</text>
</comment>
<evidence type="ECO:0000256" key="1">
    <source>
        <dbReference type="SAM" id="MobiDB-lite"/>
    </source>
</evidence>
<feature type="compositionally biased region" description="Pro residues" evidence="1">
    <location>
        <begin position="209"/>
        <end position="230"/>
    </location>
</feature>
<gene>
    <name evidence="2" type="ORF">CVT24_013405</name>
</gene>
<dbReference type="OrthoDB" id="3056812at2759"/>
<feature type="region of interest" description="Disordered" evidence="1">
    <location>
        <begin position="197"/>
        <end position="230"/>
    </location>
</feature>
<feature type="compositionally biased region" description="Polar residues" evidence="1">
    <location>
        <begin position="1"/>
        <end position="10"/>
    </location>
</feature>
<dbReference type="EMBL" id="NHTK01000963">
    <property type="protein sequence ID" value="PPR04298.1"/>
    <property type="molecule type" value="Genomic_DNA"/>
</dbReference>
<organism evidence="2 3">
    <name type="scientific">Panaeolus cyanescens</name>
    <dbReference type="NCBI Taxonomy" id="181874"/>
    <lineage>
        <taxon>Eukaryota</taxon>
        <taxon>Fungi</taxon>
        <taxon>Dikarya</taxon>
        <taxon>Basidiomycota</taxon>
        <taxon>Agaricomycotina</taxon>
        <taxon>Agaricomycetes</taxon>
        <taxon>Agaricomycetidae</taxon>
        <taxon>Agaricales</taxon>
        <taxon>Agaricineae</taxon>
        <taxon>Galeropsidaceae</taxon>
        <taxon>Panaeolus</taxon>
    </lineage>
</organism>
<accession>A0A409YMP5</accession>
<keyword evidence="3" id="KW-1185">Reference proteome</keyword>
<dbReference type="Proteomes" id="UP000284842">
    <property type="component" value="Unassembled WGS sequence"/>
</dbReference>
<feature type="region of interest" description="Disordered" evidence="1">
    <location>
        <begin position="1"/>
        <end position="59"/>
    </location>
</feature>
<feature type="compositionally biased region" description="Low complexity" evidence="1">
    <location>
        <begin position="11"/>
        <end position="59"/>
    </location>
</feature>
<evidence type="ECO:0000313" key="2">
    <source>
        <dbReference type="EMBL" id="PPR04298.1"/>
    </source>
</evidence>
<reference evidence="2 3" key="1">
    <citation type="journal article" date="2018" name="Evol. Lett.">
        <title>Horizontal gene cluster transfer increased hallucinogenic mushroom diversity.</title>
        <authorList>
            <person name="Reynolds H.T."/>
            <person name="Vijayakumar V."/>
            <person name="Gluck-Thaler E."/>
            <person name="Korotkin H.B."/>
            <person name="Matheny P.B."/>
            <person name="Slot J.C."/>
        </authorList>
    </citation>
    <scope>NUCLEOTIDE SEQUENCE [LARGE SCALE GENOMIC DNA]</scope>
    <source>
        <strain evidence="2 3">2629</strain>
    </source>
</reference>
<sequence>MPVPTATLNASLQATQTSSTSSSQFNSVRSSTATATSTSTTTATATSTSTSSSNGSANANGSHTAGFFDHYHTFQQNSHDLAMVFSQVPWMRFSIVAQPDIHQLANNETLKEFVGHVTSMTIATVSQQIHEEITVAVAAVIKNITSSVNEKMTAVHSNILNEIVKVSAQRTATQYEHLGFPPFNQLVKDIGAKDCACPPSKPDEKPQTVPTPTPAPAPAPTPAPKPTPPVIVKPSIVPAPTFASSSWIWTPEYKSNPRPPVGHTRVFRRTISTPSPVNSLSLRIAADDMYT</sequence>
<proteinExistence type="predicted"/>
<protein>
    <submittedName>
        <fullName evidence="2">Uncharacterized protein</fullName>
    </submittedName>
</protein>
<dbReference type="AlphaFoldDB" id="A0A409YMP5"/>